<evidence type="ECO:0000313" key="3">
    <source>
        <dbReference type="Proteomes" id="UP000234331"/>
    </source>
</evidence>
<proteinExistence type="predicted"/>
<dbReference type="AlphaFoldDB" id="A0A2I2KYE7"/>
<dbReference type="EMBL" id="FZMO01000445">
    <property type="protein sequence ID" value="SNQ50691.1"/>
    <property type="molecule type" value="Genomic_DNA"/>
</dbReference>
<evidence type="ECO:0000256" key="1">
    <source>
        <dbReference type="SAM" id="MobiDB-lite"/>
    </source>
</evidence>
<gene>
    <name evidence="2" type="ORF">FRACA_50079</name>
</gene>
<dbReference type="Pfam" id="PF19457">
    <property type="entry name" value="DUF5994"/>
    <property type="match status" value="1"/>
</dbReference>
<accession>A0A2I2KYE7</accession>
<name>A0A2I2KYE7_9ACTN</name>
<evidence type="ECO:0000313" key="2">
    <source>
        <dbReference type="EMBL" id="SNQ50691.1"/>
    </source>
</evidence>
<dbReference type="RefSeq" id="WP_101834121.1">
    <property type="nucleotide sequence ID" value="NZ_FZMO01000445.1"/>
</dbReference>
<keyword evidence="3" id="KW-1185">Reference proteome</keyword>
<dbReference type="InterPro" id="IPR046036">
    <property type="entry name" value="DUF5994"/>
</dbReference>
<sequence>MTAHSVFSSLDRGDLDRFDDDGGAPDRPSVTSSVPDTQPVAMDPVFSATGDEARLSLASGTDSLPLDGSWWPRSLNLAAELPGLVTALTRAGRTVARMSVNMDAWTDIPVWLTRPGLPTLKVSGFRTLDPRVVTLGAGNQPGIYLLVIPPDTAPARACGLLRLAGAGALTGSTDVILRTAGVTSAI</sequence>
<dbReference type="OrthoDB" id="3785441at2"/>
<protein>
    <submittedName>
        <fullName evidence="2">Uncharacterized protein</fullName>
    </submittedName>
</protein>
<dbReference type="Proteomes" id="UP000234331">
    <property type="component" value="Unassembled WGS sequence"/>
</dbReference>
<feature type="region of interest" description="Disordered" evidence="1">
    <location>
        <begin position="14"/>
        <end position="44"/>
    </location>
</feature>
<organism evidence="2 3">
    <name type="scientific">Frankia canadensis</name>
    <dbReference type="NCBI Taxonomy" id="1836972"/>
    <lineage>
        <taxon>Bacteria</taxon>
        <taxon>Bacillati</taxon>
        <taxon>Actinomycetota</taxon>
        <taxon>Actinomycetes</taxon>
        <taxon>Frankiales</taxon>
        <taxon>Frankiaceae</taxon>
        <taxon>Frankia</taxon>
    </lineage>
</organism>
<reference evidence="2 3" key="1">
    <citation type="submission" date="2017-06" db="EMBL/GenBank/DDBJ databases">
        <authorList>
            <person name="Kim H.J."/>
            <person name="Triplett B.A."/>
        </authorList>
    </citation>
    <scope>NUCLEOTIDE SEQUENCE [LARGE SCALE GENOMIC DNA]</scope>
    <source>
        <strain evidence="2">FRACA_ARgP5</strain>
    </source>
</reference>